<organism evidence="12 13">
    <name type="scientific">Zygosaccharomyces rouxii</name>
    <dbReference type="NCBI Taxonomy" id="4956"/>
    <lineage>
        <taxon>Eukaryota</taxon>
        <taxon>Fungi</taxon>
        <taxon>Dikarya</taxon>
        <taxon>Ascomycota</taxon>
        <taxon>Saccharomycotina</taxon>
        <taxon>Saccharomycetes</taxon>
        <taxon>Saccharomycetales</taxon>
        <taxon>Saccharomycetaceae</taxon>
        <taxon>Zygosaccharomyces</taxon>
    </lineage>
</organism>
<dbReference type="InterPro" id="IPR020846">
    <property type="entry name" value="MFS_dom"/>
</dbReference>
<dbReference type="CDD" id="cd17356">
    <property type="entry name" value="MFS_HXT"/>
    <property type="match status" value="1"/>
</dbReference>
<evidence type="ECO:0000259" key="11">
    <source>
        <dbReference type="PROSITE" id="PS50850"/>
    </source>
</evidence>
<dbReference type="GO" id="GO:0005351">
    <property type="term" value="F:carbohydrate:proton symporter activity"/>
    <property type="evidence" value="ECO:0007669"/>
    <property type="project" value="TreeGrafter"/>
</dbReference>
<keyword evidence="5 10" id="KW-0812">Transmembrane</keyword>
<dbReference type="EMBL" id="BDGX01000045">
    <property type="protein sequence ID" value="GAV54922.1"/>
    <property type="molecule type" value="Genomic_DNA"/>
</dbReference>
<feature type="transmembrane region" description="Helical" evidence="10">
    <location>
        <begin position="422"/>
        <end position="441"/>
    </location>
</feature>
<feature type="region of interest" description="Disordered" evidence="9">
    <location>
        <begin position="620"/>
        <end position="713"/>
    </location>
</feature>
<feature type="transmembrane region" description="Helical" evidence="10">
    <location>
        <begin position="266"/>
        <end position="287"/>
    </location>
</feature>
<evidence type="ECO:0000256" key="6">
    <source>
        <dbReference type="ARBA" id="ARBA00022989"/>
    </source>
</evidence>
<dbReference type="NCBIfam" id="TIGR00879">
    <property type="entry name" value="SP"/>
    <property type="match status" value="1"/>
</dbReference>
<protein>
    <recommendedName>
        <fullName evidence="11">Major facilitator superfamily (MFS) profile domain-containing protein</fullName>
    </recommendedName>
</protein>
<dbReference type="PANTHER" id="PTHR48022:SF16">
    <property type="entry name" value="HIGH GLUCOSE SENSOR RGT2-RELATED"/>
    <property type="match status" value="1"/>
</dbReference>
<feature type="transmembrane region" description="Helical" evidence="10">
    <location>
        <begin position="176"/>
        <end position="195"/>
    </location>
</feature>
<comment type="subcellular location">
    <subcellularLocation>
        <location evidence="1">Membrane</location>
        <topology evidence="1">Multi-pass membrane protein</topology>
    </subcellularLocation>
</comment>
<name>A0A1Q3AGZ7_ZYGRO</name>
<dbReference type="PROSITE" id="PS00217">
    <property type="entry name" value="SUGAR_TRANSPORT_2"/>
    <property type="match status" value="1"/>
</dbReference>
<feature type="transmembrane region" description="Helical" evidence="10">
    <location>
        <begin position="489"/>
        <end position="512"/>
    </location>
</feature>
<keyword evidence="7 10" id="KW-0472">Membrane</keyword>
<dbReference type="PROSITE" id="PS00216">
    <property type="entry name" value="SUGAR_TRANSPORT_1"/>
    <property type="match status" value="1"/>
</dbReference>
<comment type="caution">
    <text evidence="12">The sequence shown here is derived from an EMBL/GenBank/DDBJ whole genome shotgun (WGS) entry which is preliminary data.</text>
</comment>
<reference evidence="12 13" key="1">
    <citation type="submission" date="2016-08" db="EMBL/GenBank/DDBJ databases">
        <title>Draft genome sequence of allopolyploid Zygosaccharomyces rouxii.</title>
        <authorList>
            <person name="Watanabe J."/>
            <person name="Uehara K."/>
            <person name="Mogi Y."/>
            <person name="Tsukioka Y."/>
        </authorList>
    </citation>
    <scope>NUCLEOTIDE SEQUENCE [LARGE SCALE GENOMIC DNA]</scope>
    <source>
        <strain evidence="12 13">NBRC 110957</strain>
    </source>
</reference>
<dbReference type="GO" id="GO:0005536">
    <property type="term" value="F:D-glucose binding"/>
    <property type="evidence" value="ECO:0007669"/>
    <property type="project" value="UniProtKB-ARBA"/>
</dbReference>
<dbReference type="PRINTS" id="PR00171">
    <property type="entry name" value="SUGRTRNSPORT"/>
</dbReference>
<keyword evidence="3" id="KW-0813">Transport</keyword>
<dbReference type="Proteomes" id="UP000187013">
    <property type="component" value="Unassembled WGS sequence"/>
</dbReference>
<dbReference type="InterPro" id="IPR036259">
    <property type="entry name" value="MFS_trans_sf"/>
</dbReference>
<evidence type="ECO:0000313" key="12">
    <source>
        <dbReference type="EMBL" id="GAV54922.1"/>
    </source>
</evidence>
<gene>
    <name evidence="12" type="ORF">ZYGR_0AS02450</name>
</gene>
<dbReference type="Gene3D" id="1.20.1250.20">
    <property type="entry name" value="MFS general substrate transporter like domains"/>
    <property type="match status" value="1"/>
</dbReference>
<dbReference type="PROSITE" id="PS50850">
    <property type="entry name" value="MFS"/>
    <property type="match status" value="1"/>
</dbReference>
<dbReference type="InterPro" id="IPR050360">
    <property type="entry name" value="MFS_Sugar_Transporters"/>
</dbReference>
<feature type="transmembrane region" description="Helical" evidence="10">
    <location>
        <begin position="393"/>
        <end position="415"/>
    </location>
</feature>
<dbReference type="SUPFAM" id="SSF103473">
    <property type="entry name" value="MFS general substrate transporter"/>
    <property type="match status" value="1"/>
</dbReference>
<proteinExistence type="inferred from homology"/>
<feature type="transmembrane region" description="Helical" evidence="10">
    <location>
        <begin position="201"/>
        <end position="222"/>
    </location>
</feature>
<feature type="domain" description="Major facilitator superfamily (MFS) profile" evidence="11">
    <location>
        <begin position="103"/>
        <end position="548"/>
    </location>
</feature>
<evidence type="ECO:0000256" key="3">
    <source>
        <dbReference type="ARBA" id="ARBA00022448"/>
    </source>
</evidence>
<keyword evidence="8" id="KW-0325">Glycoprotein</keyword>
<feature type="transmembrane region" description="Helical" evidence="10">
    <location>
        <begin position="101"/>
        <end position="125"/>
    </location>
</feature>
<dbReference type="InterPro" id="IPR003663">
    <property type="entry name" value="Sugar/inositol_transpt"/>
</dbReference>
<evidence type="ECO:0000256" key="4">
    <source>
        <dbReference type="ARBA" id="ARBA00022597"/>
    </source>
</evidence>
<evidence type="ECO:0000256" key="5">
    <source>
        <dbReference type="ARBA" id="ARBA00022692"/>
    </source>
</evidence>
<evidence type="ECO:0000313" key="13">
    <source>
        <dbReference type="Proteomes" id="UP000187013"/>
    </source>
</evidence>
<comment type="similarity">
    <text evidence="2">Belongs to the major facilitator superfamily. Sugar transporter (TC 2.A.1.1) family.</text>
</comment>
<dbReference type="FunFam" id="1.20.1250.20:FF:000115">
    <property type="entry name" value="High-affinity glucose transporter"/>
    <property type="match status" value="1"/>
</dbReference>
<feature type="compositionally biased region" description="Polar residues" evidence="9">
    <location>
        <begin position="621"/>
        <end position="630"/>
    </location>
</feature>
<dbReference type="InterPro" id="IPR005829">
    <property type="entry name" value="Sugar_transporter_CS"/>
</dbReference>
<dbReference type="GO" id="GO:0010255">
    <property type="term" value="P:glucose mediated signaling pathway"/>
    <property type="evidence" value="ECO:0007669"/>
    <property type="project" value="UniProtKB-ARBA"/>
</dbReference>
<evidence type="ECO:0000256" key="7">
    <source>
        <dbReference type="ARBA" id="ARBA00023136"/>
    </source>
</evidence>
<dbReference type="GO" id="GO:0005886">
    <property type="term" value="C:plasma membrane"/>
    <property type="evidence" value="ECO:0007669"/>
    <property type="project" value="UniProtKB-ARBA"/>
</dbReference>
<evidence type="ECO:0000256" key="10">
    <source>
        <dbReference type="SAM" id="Phobius"/>
    </source>
</evidence>
<feature type="transmembrane region" description="Helical" evidence="10">
    <location>
        <begin position="524"/>
        <end position="545"/>
    </location>
</feature>
<dbReference type="InterPro" id="IPR005828">
    <property type="entry name" value="MFS_sugar_transport-like"/>
</dbReference>
<dbReference type="Pfam" id="PF00083">
    <property type="entry name" value="Sugar_tr"/>
    <property type="match status" value="1"/>
</dbReference>
<feature type="transmembrane region" description="Helical" evidence="10">
    <location>
        <begin position="145"/>
        <end position="164"/>
    </location>
</feature>
<evidence type="ECO:0000256" key="2">
    <source>
        <dbReference type="ARBA" id="ARBA00010992"/>
    </source>
</evidence>
<evidence type="ECO:0000256" key="8">
    <source>
        <dbReference type="ARBA" id="ARBA00023180"/>
    </source>
</evidence>
<feature type="compositionally biased region" description="Polar residues" evidence="9">
    <location>
        <begin position="703"/>
        <end position="713"/>
    </location>
</feature>
<evidence type="ECO:0000256" key="1">
    <source>
        <dbReference type="ARBA" id="ARBA00004141"/>
    </source>
</evidence>
<dbReference type="AlphaFoldDB" id="A0A1Q3AGZ7"/>
<dbReference type="OrthoDB" id="6612291at2759"/>
<dbReference type="PANTHER" id="PTHR48022">
    <property type="entry name" value="PLASTIDIC GLUCOSE TRANSPORTER 4"/>
    <property type="match status" value="1"/>
</dbReference>
<evidence type="ECO:0000256" key="9">
    <source>
        <dbReference type="SAM" id="MobiDB-lite"/>
    </source>
</evidence>
<accession>A0A1Q3AGZ7</accession>
<sequence>MSDDVNTQTETLDSEKKGFLRNAVSKVSKGLSGHRKDNGLGFGTNEFCTREEEQEGQEYQMDNLSGAEIYDMPGNVISEDEEVCSSLCISPPQPQSKLKSILVGVFVAVGGFLFGYDTGLINSLLDMKYVIRHLSPNHSYFTTREQSIIVSFLSLGTVVGALAAPLISDSCGRKTTIIVSVVSVFFVGNSLQIAADNMQLLVAGRVISGVGLGLISAVVPLYQSEAAHKYLRGAIISTYQWAITWGLLVSSAVSQGTNEIDAAASYRVPIGLQYVWTSVLATGMIFFPESPRFYVLKDKLDKAAKSLSFLRGVPQTDSGLLEELVEIKATYDYEKSFGTSTLLDCFKSSKTRPKQTLRMLSGISLQASQQFSGINFIFYYGVNFFNKTGVHRAYLVSFITYAVNVAFNIPGLFLVEYYGRRKVLVFGGIMMTMCNFVIAIVGTSTNSVIGNKVMIAFICLFIASFSATWGGCVWVISAELYPLGIRSKCTAICAASNWLVNFICSLITPYIVDTGNHTSSMGPKIFFIWGSLNALGVILVHFAIYETKGLTLEEIDELYAKSPNSFQSTKWNKIIRERSSNDLFDRTHKSNSQLHTEQFSGIPYEHEITHTPESVHMNGYAPSTRNTKQEMVSDESPHSEFNDLSQNYVDLGNGLGLNTYKRGPPSIPSDSSDEDTEGGPSSHRSMDKNMSSINEYMAHLMESHTNSTNQAGQ</sequence>
<keyword evidence="4" id="KW-0762">Sugar transport</keyword>
<feature type="transmembrane region" description="Helical" evidence="10">
    <location>
        <begin position="453"/>
        <end position="477"/>
    </location>
</feature>
<keyword evidence="6 10" id="KW-1133">Transmembrane helix</keyword>
<feature type="transmembrane region" description="Helical" evidence="10">
    <location>
        <begin position="357"/>
        <end position="381"/>
    </location>
</feature>